<dbReference type="Pfam" id="PF00665">
    <property type="entry name" value="rve"/>
    <property type="match status" value="1"/>
</dbReference>
<dbReference type="PROSITE" id="PS50013">
    <property type="entry name" value="CHROMO_2"/>
    <property type="match status" value="1"/>
</dbReference>
<dbReference type="OrthoDB" id="6508433at2759"/>
<dbReference type="SUPFAM" id="SSF53098">
    <property type="entry name" value="Ribonuclease H-like"/>
    <property type="match status" value="1"/>
</dbReference>
<evidence type="ECO:0000259" key="1">
    <source>
        <dbReference type="PROSITE" id="PS50013"/>
    </source>
</evidence>
<dbReference type="CDD" id="cd00024">
    <property type="entry name" value="CD_CSD"/>
    <property type="match status" value="1"/>
</dbReference>
<dbReference type="VEuPathDB" id="VectorBase:LDEU008430"/>
<evidence type="ECO:0000259" key="2">
    <source>
        <dbReference type="PROSITE" id="PS50994"/>
    </source>
</evidence>
<dbReference type="InterPro" id="IPR016197">
    <property type="entry name" value="Chromo-like_dom_sf"/>
</dbReference>
<protein>
    <submittedName>
        <fullName evidence="3">Uncharacterized protein</fullName>
    </submittedName>
</protein>
<dbReference type="GO" id="GO:0015074">
    <property type="term" value="P:DNA integration"/>
    <property type="evidence" value="ECO:0007669"/>
    <property type="project" value="InterPro"/>
</dbReference>
<dbReference type="InterPro" id="IPR012337">
    <property type="entry name" value="RNaseH-like_sf"/>
</dbReference>
<dbReference type="GO" id="GO:0005694">
    <property type="term" value="C:chromosome"/>
    <property type="evidence" value="ECO:0007669"/>
    <property type="project" value="UniProtKB-ARBA"/>
</dbReference>
<comment type="caution">
    <text evidence="3">The sequence shown here is derived from an EMBL/GenBank/DDBJ whole genome shotgun (WGS) entry which is preliminary data.</text>
</comment>
<dbReference type="PROSITE" id="PS50994">
    <property type="entry name" value="INTEGRASE"/>
    <property type="match status" value="1"/>
</dbReference>
<dbReference type="InterPro" id="IPR000953">
    <property type="entry name" value="Chromo/chromo_shadow_dom"/>
</dbReference>
<dbReference type="GO" id="GO:0003676">
    <property type="term" value="F:nucleic acid binding"/>
    <property type="evidence" value="ECO:0007669"/>
    <property type="project" value="InterPro"/>
</dbReference>
<dbReference type="SMART" id="SM00298">
    <property type="entry name" value="CHROMO"/>
    <property type="match status" value="1"/>
</dbReference>
<name>A0A443S7U5_9ACAR</name>
<organism evidence="3 4">
    <name type="scientific">Leptotrombidium deliense</name>
    <dbReference type="NCBI Taxonomy" id="299467"/>
    <lineage>
        <taxon>Eukaryota</taxon>
        <taxon>Metazoa</taxon>
        <taxon>Ecdysozoa</taxon>
        <taxon>Arthropoda</taxon>
        <taxon>Chelicerata</taxon>
        <taxon>Arachnida</taxon>
        <taxon>Acari</taxon>
        <taxon>Acariformes</taxon>
        <taxon>Trombidiformes</taxon>
        <taxon>Prostigmata</taxon>
        <taxon>Anystina</taxon>
        <taxon>Parasitengona</taxon>
        <taxon>Trombiculoidea</taxon>
        <taxon>Trombiculidae</taxon>
        <taxon>Leptotrombidium</taxon>
    </lineage>
</organism>
<dbReference type="Proteomes" id="UP000288716">
    <property type="component" value="Unassembled WGS sequence"/>
</dbReference>
<reference evidence="3 4" key="1">
    <citation type="journal article" date="2018" name="Gigascience">
        <title>Genomes of trombidid mites reveal novel predicted allergens and laterally-transferred genes associated with secondary metabolism.</title>
        <authorList>
            <person name="Dong X."/>
            <person name="Chaisiri K."/>
            <person name="Xia D."/>
            <person name="Armstrong S.D."/>
            <person name="Fang Y."/>
            <person name="Donnelly M.J."/>
            <person name="Kadowaki T."/>
            <person name="McGarry J.W."/>
            <person name="Darby A.C."/>
            <person name="Makepeace B.L."/>
        </authorList>
    </citation>
    <scope>NUCLEOTIDE SEQUENCE [LARGE SCALE GENOMIC DNA]</scope>
    <source>
        <strain evidence="3">UoL-UT</strain>
    </source>
</reference>
<evidence type="ECO:0000313" key="3">
    <source>
        <dbReference type="EMBL" id="RWS23610.1"/>
    </source>
</evidence>
<dbReference type="Gene3D" id="2.40.50.40">
    <property type="match status" value="1"/>
</dbReference>
<sequence>MIVMTTSEILQNIYYDPKNPASFSTVDKLYTAAKSKSSDIKRKDVRQWLSDQLTYTLHKPRRHNFKRNRIIVSRINEQWEADLVDMQEFQRQNKSYKYLITVIDVFSKKAHVLPIKSKSANDMVNAMHSLFKSVVPESLRTDKGLEFTNKKMSDLFNAYGINFFTSNNKHIKCAVVERFNRTLKAKMFKYFTANGTRKYIEVLDDFTNSYNNTVHRSIGMRPNEVREGDEKQIFQKLYGKSIKPHESNLQIGDKVRVVYEKKPFDKSYYPNWTDHIYTVNKISKKQKPLYTLEGYDGKNEVQRYYPEEVQKIGHETYRIEKIIKRRVRNKTTEYLIKWLNFPTSQNSWINAEDVFNIGRSKES</sequence>
<dbReference type="PANTHER" id="PTHR46585">
    <property type="entry name" value="INTEGRASE CORE DOMAIN CONTAINING PROTEIN"/>
    <property type="match status" value="1"/>
</dbReference>
<keyword evidence="4" id="KW-1185">Reference proteome</keyword>
<evidence type="ECO:0000313" key="4">
    <source>
        <dbReference type="Proteomes" id="UP000288716"/>
    </source>
</evidence>
<dbReference type="AlphaFoldDB" id="A0A443S7U5"/>
<dbReference type="Gene3D" id="3.30.420.10">
    <property type="entry name" value="Ribonuclease H-like superfamily/Ribonuclease H"/>
    <property type="match status" value="1"/>
</dbReference>
<dbReference type="InterPro" id="IPR036397">
    <property type="entry name" value="RNaseH_sf"/>
</dbReference>
<feature type="domain" description="Chromo" evidence="1">
    <location>
        <begin position="317"/>
        <end position="363"/>
    </location>
</feature>
<feature type="domain" description="Integrase catalytic" evidence="2">
    <location>
        <begin position="56"/>
        <end position="230"/>
    </location>
</feature>
<dbReference type="InterPro" id="IPR001584">
    <property type="entry name" value="Integrase_cat-core"/>
</dbReference>
<dbReference type="SUPFAM" id="SSF54160">
    <property type="entry name" value="Chromo domain-like"/>
    <property type="match status" value="1"/>
</dbReference>
<dbReference type="EMBL" id="NCKV01006155">
    <property type="protein sequence ID" value="RWS23610.1"/>
    <property type="molecule type" value="Genomic_DNA"/>
</dbReference>
<dbReference type="PANTHER" id="PTHR46585:SF1">
    <property type="entry name" value="CHROMO DOMAIN-CONTAINING PROTEIN"/>
    <property type="match status" value="1"/>
</dbReference>
<gene>
    <name evidence="3" type="ORF">B4U80_09271</name>
</gene>
<dbReference type="STRING" id="299467.A0A443S7U5"/>
<accession>A0A443S7U5</accession>
<dbReference type="Pfam" id="PF00385">
    <property type="entry name" value="Chromo"/>
    <property type="match status" value="1"/>
</dbReference>
<dbReference type="InterPro" id="IPR023780">
    <property type="entry name" value="Chromo_domain"/>
</dbReference>
<proteinExistence type="predicted"/>